<evidence type="ECO:0000256" key="4">
    <source>
        <dbReference type="ARBA" id="ARBA00022677"/>
    </source>
</evidence>
<dbReference type="Pfam" id="PF01277">
    <property type="entry name" value="Oleosin"/>
    <property type="match status" value="1"/>
</dbReference>
<dbReference type="AlphaFoldDB" id="A0A059WLF7"/>
<evidence type="ECO:0000256" key="1">
    <source>
        <dbReference type="ARBA" id="ARBA00004141"/>
    </source>
</evidence>
<dbReference type="GO" id="GO:0016020">
    <property type="term" value="C:membrane"/>
    <property type="evidence" value="ECO:0007669"/>
    <property type="project" value="UniProtKB-SubCell"/>
</dbReference>
<protein>
    <submittedName>
        <fullName evidence="9">Putative oleosin protein</fullName>
    </submittedName>
</protein>
<reference evidence="10" key="3">
    <citation type="submission" date="2017-12" db="EMBL/GenBank/DDBJ databases">
        <title>WGS assembly of Marchantia polymorpha.</title>
        <authorList>
            <person name="Bowman J.L."/>
            <person name="Kohchi T."/>
            <person name="Yamato K.T."/>
            <person name="Jenkins J."/>
            <person name="Shu S."/>
            <person name="Ishizaki K."/>
            <person name="Yamaoka S."/>
            <person name="Nishihama R."/>
            <person name="Nakamura Y."/>
            <person name="Berger F."/>
            <person name="Adam C."/>
            <person name="Aki S.S."/>
            <person name="Althoff F."/>
            <person name="Araki T."/>
            <person name="Arteaga-Vazquez M.A."/>
            <person name="Balasubrmanian S."/>
            <person name="Bauer D."/>
            <person name="Boehm C.R."/>
            <person name="Briginshaw L."/>
            <person name="Caballero-Perez J."/>
            <person name="Catarino B."/>
            <person name="Chen F."/>
            <person name="Chiyoda S."/>
            <person name="Chovatia M."/>
            <person name="Davies K.M."/>
            <person name="Delmans M."/>
            <person name="Demura T."/>
            <person name="Dierschke T."/>
            <person name="Dolan L."/>
            <person name="Dorantes-Acosta A.E."/>
            <person name="Eklund D.M."/>
            <person name="Florent S.N."/>
            <person name="Flores-Sandoval E."/>
            <person name="Fujiyama A."/>
            <person name="Fukuzawa H."/>
            <person name="Galik B."/>
            <person name="Grimanelli D."/>
            <person name="Grimwood J."/>
            <person name="Grossniklaus U."/>
            <person name="Hamada T."/>
            <person name="Haseloff J."/>
            <person name="Hetherington A.J."/>
            <person name="Higo A."/>
            <person name="Hirakawa Y."/>
            <person name="Hundley H.N."/>
            <person name="Ikeda Y."/>
            <person name="Inoue K."/>
            <person name="Inoue S."/>
            <person name="Ishida S."/>
            <person name="Jia Q."/>
            <person name="Kakita M."/>
            <person name="Kanazawa T."/>
            <person name="Kawai Y."/>
            <person name="Kawashima T."/>
            <person name="Kennedy M."/>
            <person name="Kinose K."/>
            <person name="Kinoshita T."/>
            <person name="Kohara Y."/>
            <person name="Koide E."/>
            <person name="Komatsu K."/>
            <person name="Kopischke S."/>
            <person name="Kubo M."/>
            <person name="Kyozuka J."/>
            <person name="Lagercrantz U."/>
            <person name="Lin S.S."/>
            <person name="Lindquist E."/>
            <person name="Lipzen A.M."/>
            <person name="Lu C."/>
            <person name="Luna E.D."/>
            <person name="Martienssen R.A."/>
            <person name="Minamino N."/>
            <person name="Mizutani M."/>
            <person name="Mizutani M."/>
            <person name="Mochizuki N."/>
            <person name="Monte I."/>
            <person name="Mosher R."/>
            <person name="Nagasaki H."/>
            <person name="Nakagami H."/>
            <person name="Naramoto S."/>
            <person name="Nishitani K."/>
            <person name="Ohtani M."/>
            <person name="Okamoto T."/>
            <person name="Okumura M."/>
            <person name="Phillips J."/>
            <person name="Pollak B."/>
            <person name="Reinders A."/>
            <person name="Roevekamp M."/>
            <person name="Sano R."/>
            <person name="Sawa S."/>
            <person name="Schmid M.W."/>
            <person name="Shirakawa M."/>
            <person name="Solano R."/>
            <person name="Spunde A."/>
            <person name="Suetsugu N."/>
            <person name="Sugano S."/>
            <person name="Sugiyama A."/>
            <person name="Sun R."/>
            <person name="Suzuki Y."/>
            <person name="Takenaka M."/>
            <person name="Takezawa D."/>
            <person name="Tomogane H."/>
            <person name="Tsuzuki M."/>
            <person name="Ueda T."/>
            <person name="Umeda M."/>
            <person name="Ward J.M."/>
            <person name="Watanabe Y."/>
            <person name="Yazaki K."/>
            <person name="Yokoyama R."/>
            <person name="Yoshitake Y."/>
            <person name="Yotsui I."/>
            <person name="Zachgo S."/>
            <person name="Schmutz J."/>
        </authorList>
    </citation>
    <scope>NUCLEOTIDE SEQUENCE [LARGE SCALE GENOMIC DNA]</scope>
    <source>
        <strain evidence="10">Tak-1</strain>
    </source>
</reference>
<comment type="similarity">
    <text evidence="3">Belongs to the oleosin family.</text>
</comment>
<comment type="subcellular location">
    <subcellularLocation>
        <location evidence="2">Lipid droplet</location>
    </subcellularLocation>
    <subcellularLocation>
        <location evidence="1">Membrane</location>
        <topology evidence="1">Multi-pass membrane protein</topology>
    </subcellularLocation>
</comment>
<dbReference type="EMBL" id="KJ569503">
    <property type="protein sequence ID" value="AIA08667.1"/>
    <property type="molecule type" value="Genomic_DNA"/>
</dbReference>
<keyword evidence="4" id="KW-0551">Lipid droplet</keyword>
<dbReference type="PANTHER" id="PTHR33203">
    <property type="entry name" value="OLEOSIN"/>
    <property type="match status" value="1"/>
</dbReference>
<sequence>MPSTEQVKEQAHHVTEKIREHSPNQSQVIGLVTIITAILLLLTIGGLLLGGAAIVVTLVTPVLVFFSPILIPLATIFFLSTAGIVSAGGFGLAAYSASRWLYEYVKGRHPVGSDRVDAAKSRLVDTASHLKERASGYVHGVQESAQHAKDRTVDAATT</sequence>
<organism evidence="9">
    <name type="scientific">Marchantia polymorpha</name>
    <name type="common">Common liverwort</name>
    <name type="synonym">Marchantia aquatica</name>
    <dbReference type="NCBI Taxonomy" id="3197"/>
    <lineage>
        <taxon>Eukaryota</taxon>
        <taxon>Viridiplantae</taxon>
        <taxon>Streptophyta</taxon>
        <taxon>Embryophyta</taxon>
        <taxon>Marchantiophyta</taxon>
        <taxon>Marchantiopsida</taxon>
        <taxon>Marchantiidae</taxon>
        <taxon>Marchantiales</taxon>
        <taxon>Marchantiaceae</taxon>
        <taxon>Marchantia</taxon>
    </lineage>
</organism>
<dbReference type="OMA" id="QHAKDRT"/>
<evidence type="ECO:0000256" key="2">
    <source>
        <dbReference type="ARBA" id="ARBA00004502"/>
    </source>
</evidence>
<keyword evidence="6 8" id="KW-1133">Transmembrane helix</keyword>
<evidence type="ECO:0000256" key="6">
    <source>
        <dbReference type="ARBA" id="ARBA00022989"/>
    </source>
</evidence>
<dbReference type="Proteomes" id="UP000244005">
    <property type="component" value="Unassembled WGS sequence"/>
</dbReference>
<dbReference type="Gramene" id="Mp2g16900.1">
    <property type="protein sequence ID" value="Mp2g16900.1.cds1"/>
    <property type="gene ID" value="Mp2g16900"/>
</dbReference>
<dbReference type="GO" id="GO:0019915">
    <property type="term" value="P:lipid storage"/>
    <property type="evidence" value="ECO:0000318"/>
    <property type="project" value="GO_Central"/>
</dbReference>
<dbReference type="InterPro" id="IPR000136">
    <property type="entry name" value="Oleosin"/>
</dbReference>
<feature type="transmembrane region" description="Helical" evidence="8">
    <location>
        <begin position="28"/>
        <end position="56"/>
    </location>
</feature>
<evidence type="ECO:0000256" key="7">
    <source>
        <dbReference type="ARBA" id="ARBA00023136"/>
    </source>
</evidence>
<reference evidence="11" key="2">
    <citation type="journal article" date="2017" name="Cell">
        <title>Insights into land plant evolution garnered from the Marchantia polymorpha genome.</title>
        <authorList>
            <person name="Bowman J.L."/>
            <person name="Kohchi T."/>
            <person name="Yamato K.T."/>
            <person name="Jenkins J."/>
            <person name="Shu S."/>
            <person name="Ishizaki K."/>
            <person name="Yamaoka S."/>
            <person name="Nishihama R."/>
            <person name="Nakamura Y."/>
            <person name="Berger F."/>
            <person name="Adam C."/>
            <person name="Aki S.S."/>
            <person name="Althoff F."/>
            <person name="Araki T."/>
            <person name="Arteaga-Vazquez M.A."/>
            <person name="Balasubrmanian S."/>
            <person name="Barry K."/>
            <person name="Bauer D."/>
            <person name="Boehm C.R."/>
            <person name="Briginshaw L."/>
            <person name="Caballero-Perez J."/>
            <person name="Catarino B."/>
            <person name="Chen F."/>
            <person name="Chiyoda S."/>
            <person name="Chovatia M."/>
            <person name="Davies K.M."/>
            <person name="Delmans M."/>
            <person name="Demura T."/>
            <person name="Dierschke T."/>
            <person name="Dolan L."/>
            <person name="Dorantes-Acosta A.E."/>
            <person name="Eklund D.M."/>
            <person name="Florent S.N."/>
            <person name="Flores-Sandoval E."/>
            <person name="Fujiyama A."/>
            <person name="Fukuzawa H."/>
            <person name="Galik B."/>
            <person name="Grimanelli D."/>
            <person name="Grimwood J."/>
            <person name="Grossniklaus U."/>
            <person name="Hamada T."/>
            <person name="Haseloff J."/>
            <person name="Hetherington A.J."/>
            <person name="Higo A."/>
            <person name="Hirakawa Y."/>
            <person name="Hundley H.N."/>
            <person name="Ikeda Y."/>
            <person name="Inoue K."/>
            <person name="Inoue S.I."/>
            <person name="Ishida S."/>
            <person name="Jia Q."/>
            <person name="Kakita M."/>
            <person name="Kanazawa T."/>
            <person name="Kawai Y."/>
            <person name="Kawashima T."/>
            <person name="Kennedy M."/>
            <person name="Kinose K."/>
            <person name="Kinoshita T."/>
            <person name="Kohara Y."/>
            <person name="Koide E."/>
            <person name="Komatsu K."/>
            <person name="Kopischke S."/>
            <person name="Kubo M."/>
            <person name="Kyozuka J."/>
            <person name="Lagercrantz U."/>
            <person name="Lin S.S."/>
            <person name="Lindquist E."/>
            <person name="Lipzen A.M."/>
            <person name="Lu C.W."/>
            <person name="De Luna E."/>
            <person name="Martienssen R.A."/>
            <person name="Minamino N."/>
            <person name="Mizutani M."/>
            <person name="Mizutani M."/>
            <person name="Mochizuki N."/>
            <person name="Monte I."/>
            <person name="Mosher R."/>
            <person name="Nagasaki H."/>
            <person name="Nakagami H."/>
            <person name="Naramoto S."/>
            <person name="Nishitani K."/>
            <person name="Ohtani M."/>
            <person name="Okamoto T."/>
            <person name="Okumura M."/>
            <person name="Phillips J."/>
            <person name="Pollak B."/>
            <person name="Reinders A."/>
            <person name="Rovekamp M."/>
            <person name="Sano R."/>
            <person name="Sawa S."/>
            <person name="Schmid M.W."/>
            <person name="Shirakawa M."/>
            <person name="Solano R."/>
            <person name="Spunde A."/>
            <person name="Suetsugu N."/>
            <person name="Sugano S."/>
            <person name="Sugiyama A."/>
            <person name="Sun R."/>
            <person name="Suzuki Y."/>
            <person name="Takenaka M."/>
            <person name="Takezawa D."/>
            <person name="Tomogane H."/>
            <person name="Tsuzuki M."/>
            <person name="Ueda T."/>
            <person name="Umeda M."/>
            <person name="Ward J.M."/>
            <person name="Watanabe Y."/>
            <person name="Yazaki K."/>
            <person name="Yokoyama R."/>
            <person name="Yoshitake Y."/>
            <person name="Yotsui I."/>
            <person name="Zachgo S."/>
            <person name="Schmutz J."/>
        </authorList>
    </citation>
    <scope>NUCLEOTIDE SEQUENCE [LARGE SCALE GENOMIC DNA]</scope>
    <source>
        <strain evidence="11">Tak-1</strain>
    </source>
</reference>
<accession>A0A059WLF7</accession>
<keyword evidence="11" id="KW-1185">Reference proteome</keyword>
<keyword evidence="5 8" id="KW-0812">Transmembrane</keyword>
<evidence type="ECO:0000256" key="5">
    <source>
        <dbReference type="ARBA" id="ARBA00022692"/>
    </source>
</evidence>
<evidence type="ECO:0000313" key="10">
    <source>
        <dbReference type="EMBL" id="PTQ31601.1"/>
    </source>
</evidence>
<evidence type="ECO:0000256" key="8">
    <source>
        <dbReference type="SAM" id="Phobius"/>
    </source>
</evidence>
<reference evidence="9" key="1">
    <citation type="submission" date="2014-03" db="EMBL/GenBank/DDBJ databases">
        <title>Evolution of oleosin in land plants.</title>
        <authorList>
            <person name="Fang Y."/>
            <person name="Zhu R.-L."/>
            <person name="Mishler B.D."/>
        </authorList>
    </citation>
    <scope>NUCLEOTIDE SEQUENCE</scope>
</reference>
<evidence type="ECO:0000256" key="3">
    <source>
        <dbReference type="ARBA" id="ARBA00010858"/>
    </source>
</evidence>
<keyword evidence="7 8" id="KW-0472">Membrane</keyword>
<feature type="transmembrane region" description="Helical" evidence="8">
    <location>
        <begin position="62"/>
        <end position="95"/>
    </location>
</feature>
<dbReference type="EMBL" id="KZ772781">
    <property type="protein sequence ID" value="PTQ31601.1"/>
    <property type="molecule type" value="Genomic_DNA"/>
</dbReference>
<evidence type="ECO:0000313" key="11">
    <source>
        <dbReference type="Proteomes" id="UP000244005"/>
    </source>
</evidence>
<name>A0A059WLF7_MARPO</name>
<dbReference type="OrthoDB" id="690239at2759"/>
<proteinExistence type="inferred from homology"/>
<evidence type="ECO:0000313" key="9">
    <source>
        <dbReference type="EMBL" id="AIA08667.1"/>
    </source>
</evidence>
<dbReference type="PANTHER" id="PTHR33203:SF24">
    <property type="entry name" value="OLEOSIN"/>
    <property type="match status" value="1"/>
</dbReference>
<gene>
    <name evidence="10" type="ORF">MARPO_0109s0031</name>
</gene>
<dbReference type="GO" id="GO:0012511">
    <property type="term" value="C:monolayer-surrounded lipid storage body"/>
    <property type="evidence" value="ECO:0007669"/>
    <property type="project" value="InterPro"/>
</dbReference>